<reference evidence="4 5" key="1">
    <citation type="journal article" date="2003" name="Genome Res.">
        <title>Genome analysis of F. nucleatum sub spp vincentii and its comparison with the genome of F. nucleatum ATCC 25586.</title>
        <authorList>
            <person name="Kapatral V."/>
            <person name="Ivanova N."/>
            <person name="Anderson I."/>
            <person name="Reznik G."/>
            <person name="Bhattacharyya A."/>
            <person name="Gardner W.L."/>
            <person name="Mikhailova N."/>
            <person name="Lapidus A."/>
            <person name="Larsen N."/>
            <person name="D'Souza M."/>
            <person name="Walunas T."/>
            <person name="Haselkorn R."/>
            <person name="Overbeek R."/>
            <person name="Kyrpides N."/>
        </authorList>
    </citation>
    <scope>NUCLEOTIDE SEQUENCE [LARGE SCALE GENOMIC DNA]</scope>
    <source>
        <strain evidence="4 5">ATCC 49256</strain>
    </source>
</reference>
<dbReference type="InterPro" id="IPR001789">
    <property type="entry name" value="Sig_transdc_resp-reg_receiver"/>
</dbReference>
<dbReference type="InterPro" id="IPR046947">
    <property type="entry name" value="LytR-like"/>
</dbReference>
<accession>Q7P589</accession>
<dbReference type="GO" id="GO:0003677">
    <property type="term" value="F:DNA binding"/>
    <property type="evidence" value="ECO:0007669"/>
    <property type="project" value="InterPro"/>
</dbReference>
<dbReference type="GO" id="GO:0000156">
    <property type="term" value="F:phosphorelay response regulator activity"/>
    <property type="evidence" value="ECO:0007669"/>
    <property type="project" value="InterPro"/>
</dbReference>
<evidence type="ECO:0000256" key="1">
    <source>
        <dbReference type="PROSITE-ProRule" id="PRU00169"/>
    </source>
</evidence>
<dbReference type="InterPro" id="IPR011006">
    <property type="entry name" value="CheY-like_superfamily"/>
</dbReference>
<protein>
    <submittedName>
        <fullName evidence="4">Two-component response regulator</fullName>
    </submittedName>
</protein>
<feature type="domain" description="Response regulatory" evidence="2">
    <location>
        <begin position="8"/>
        <end position="122"/>
    </location>
</feature>
<dbReference type="SMART" id="SM00850">
    <property type="entry name" value="LytTR"/>
    <property type="match status" value="1"/>
</dbReference>
<dbReference type="EMBL" id="AABF01000079">
    <property type="protein sequence ID" value="EAA23844.1"/>
    <property type="molecule type" value="Genomic_DNA"/>
</dbReference>
<dbReference type="SUPFAM" id="SSF52172">
    <property type="entry name" value="CheY-like"/>
    <property type="match status" value="1"/>
</dbReference>
<organism evidence="4 5">
    <name type="scientific">Fusobacterium vincentii ATCC 49256</name>
    <dbReference type="NCBI Taxonomy" id="209882"/>
    <lineage>
        <taxon>Bacteria</taxon>
        <taxon>Fusobacteriati</taxon>
        <taxon>Fusobacteriota</taxon>
        <taxon>Fusobacteriia</taxon>
        <taxon>Fusobacteriales</taxon>
        <taxon>Fusobacteriaceae</taxon>
        <taxon>Fusobacterium</taxon>
    </lineage>
</organism>
<sequence length="245" mass="28774">MEVLNMINCIIVEDELPAREELKYFLNEEKEIKLIAEFDNPLDTLNFLENNTADVIFLDINMPDMNGISLGKIITKMYPDMKIIFITAYKDYAVDAFEIKAFDYLLKPYSESRIKSLLKSLVNIKSEVTTSIKNTNLKKITVNIDERLYVISLTDVDYIEASEKETLIFSNQKKYISKIKISKWEEMLKGDNFYRCHRSFIVNLDKITEIEQWFNSSWIIKIKNYTTAIPVSRNNIKELKELFLT</sequence>
<proteinExistence type="predicted"/>
<evidence type="ECO:0000259" key="2">
    <source>
        <dbReference type="PROSITE" id="PS50110"/>
    </source>
</evidence>
<dbReference type="AlphaFoldDB" id="Q7P589"/>
<dbReference type="SMART" id="SM00448">
    <property type="entry name" value="REC"/>
    <property type="match status" value="1"/>
</dbReference>
<evidence type="ECO:0000313" key="5">
    <source>
        <dbReference type="Proteomes" id="UP000006454"/>
    </source>
</evidence>
<dbReference type="InterPro" id="IPR007492">
    <property type="entry name" value="LytTR_DNA-bd_dom"/>
</dbReference>
<dbReference type="Pfam" id="PF00072">
    <property type="entry name" value="Response_reg"/>
    <property type="match status" value="1"/>
</dbReference>
<evidence type="ECO:0000259" key="3">
    <source>
        <dbReference type="PROSITE" id="PS50930"/>
    </source>
</evidence>
<dbReference type="Pfam" id="PF04397">
    <property type="entry name" value="LytTR"/>
    <property type="match status" value="1"/>
</dbReference>
<name>Q7P589_FUSVC</name>
<dbReference type="PROSITE" id="PS50110">
    <property type="entry name" value="RESPONSE_REGULATORY"/>
    <property type="match status" value="1"/>
</dbReference>
<comment type="caution">
    <text evidence="4">The sequence shown here is derived from an EMBL/GenBank/DDBJ whole genome shotgun (WGS) entry which is preliminary data.</text>
</comment>
<feature type="domain" description="HTH LytTR-type" evidence="3">
    <location>
        <begin position="140"/>
        <end position="245"/>
    </location>
</feature>
<dbReference type="PANTHER" id="PTHR37299:SF1">
    <property type="entry name" value="STAGE 0 SPORULATION PROTEIN A HOMOLOG"/>
    <property type="match status" value="1"/>
</dbReference>
<feature type="modified residue" description="4-aspartylphosphate" evidence="1">
    <location>
        <position position="59"/>
    </location>
</feature>
<dbReference type="PANTHER" id="PTHR37299">
    <property type="entry name" value="TRANSCRIPTIONAL REGULATOR-RELATED"/>
    <property type="match status" value="1"/>
</dbReference>
<dbReference type="PROSITE" id="PS50930">
    <property type="entry name" value="HTH_LYTTR"/>
    <property type="match status" value="1"/>
</dbReference>
<dbReference type="Gene3D" id="2.40.50.1020">
    <property type="entry name" value="LytTr DNA-binding domain"/>
    <property type="match status" value="1"/>
</dbReference>
<evidence type="ECO:0000313" key="4">
    <source>
        <dbReference type="EMBL" id="EAA23844.1"/>
    </source>
</evidence>
<keyword evidence="1" id="KW-0597">Phosphoprotein</keyword>
<dbReference type="Proteomes" id="UP000006454">
    <property type="component" value="Unassembled WGS sequence"/>
</dbReference>
<gene>
    <name evidence="4" type="ORF">FNV0760</name>
</gene>
<dbReference type="Gene3D" id="3.40.50.2300">
    <property type="match status" value="1"/>
</dbReference>